<protein>
    <recommendedName>
        <fullName evidence="6">BZIP transcription factor</fullName>
    </recommendedName>
</protein>
<dbReference type="EMBL" id="JACMSC010000006">
    <property type="protein sequence ID" value="KAG6519472.1"/>
    <property type="molecule type" value="Genomic_DNA"/>
</dbReference>
<sequence>MLAVEEEEELLPPSGINTACMGCSESKVEEQRAVVLCHGRADILAAAIRHRNALASAHAAYSDCLLSVSVALHRFLLLLPPSSSSSSSSSSPVLSVPSRRESEPSPPPPAPAVSSARRSNPSAPIKFDTLDSDDEYEGVVDDGYYFHHQHPYEGPFRHVPSFESIYYARRQPAPYSVAYEQRPPSYETLQVDYFDPYSGFTSQENHPFPFPPGYYGSMGGSFNPNPASETMPPLVSRGSSSSRAPPPSPPRISTWDLLNPFSTDIYGHGYTPSRNSGEVRHEEGIPDLEEVDMEQKMVQEATYSNLSSTAVSSSATKNGAYTSIRASSAREDESRRSCRQLSKAGRSSNSDTSVIDKNVVAMEQRNAAASNNTRNALEVANAIKAQFQRASKSFRKLSELLEMANHQLHSKQSPHDDDSVKGSMGLASILQKLYVWEKKLYNESEERMRLLLSKSNKELRHLVEKAAEAHRIDTTRSWIDKLSMEIEIAIQVVTTVSKKIDAVRDEELWPQVTELVLGLVRMWSLLLKCHQVHCQAIAEVKGLDFIVSSGKLSSANADEILQLEMEMHKWSSNLPASINAQRNFAKALNGWLLLCLPHEHAETAPSPTRIGAPPVFVICNYWSQAMDRASECEVTNSLLTFADSLHQLWERLAVDQNDRMIAVRDREKLLRVIEKKRRAMHKEVKSLRKKLALVPGQITTPPHQKPDDAHNTTAEVVGSLESGLKNVFEAMEHFSASSVKAYGELLELCGEQKTDSAQNSHWNLI</sequence>
<dbReference type="AlphaFoldDB" id="A0A8J5HF11"/>
<dbReference type="PANTHER" id="PTHR21450:SF41">
    <property type="entry name" value="RNA POLYMERASE SUBUNIT BETA, PUTATIVE (DUF630 AND DUF632)-RELATED"/>
    <property type="match status" value="1"/>
</dbReference>
<dbReference type="InterPro" id="IPR006867">
    <property type="entry name" value="DUF632"/>
</dbReference>
<evidence type="ECO:0000256" key="1">
    <source>
        <dbReference type="SAM" id="MobiDB-lite"/>
    </source>
</evidence>
<dbReference type="Pfam" id="PF04782">
    <property type="entry name" value="DUF632"/>
    <property type="match status" value="1"/>
</dbReference>
<feature type="compositionally biased region" description="Low complexity" evidence="1">
    <location>
        <begin position="232"/>
        <end position="243"/>
    </location>
</feature>
<dbReference type="Proteomes" id="UP000734854">
    <property type="component" value="Unassembled WGS sequence"/>
</dbReference>
<keyword evidence="5" id="KW-1185">Reference proteome</keyword>
<feature type="domain" description="DUF630" evidence="3">
    <location>
        <begin position="21"/>
        <end position="76"/>
    </location>
</feature>
<proteinExistence type="predicted"/>
<reference evidence="4 5" key="1">
    <citation type="submission" date="2020-08" db="EMBL/GenBank/DDBJ databases">
        <title>Plant Genome Project.</title>
        <authorList>
            <person name="Zhang R.-G."/>
        </authorList>
    </citation>
    <scope>NUCLEOTIDE SEQUENCE [LARGE SCALE GENOMIC DNA]</scope>
    <source>
        <tissue evidence="4">Rhizome</tissue>
    </source>
</reference>
<dbReference type="PANTHER" id="PTHR21450">
    <property type="entry name" value="PROTEIN ALTERED PHOSPHATE STARVATION RESPONSE 1"/>
    <property type="match status" value="1"/>
</dbReference>
<gene>
    <name evidence="4" type="ORF">ZIOFF_022966</name>
</gene>
<evidence type="ECO:0000313" key="5">
    <source>
        <dbReference type="Proteomes" id="UP000734854"/>
    </source>
</evidence>
<feature type="compositionally biased region" description="Low complexity" evidence="1">
    <location>
        <begin position="112"/>
        <end position="124"/>
    </location>
</feature>
<evidence type="ECO:0000259" key="3">
    <source>
        <dbReference type="Pfam" id="PF04783"/>
    </source>
</evidence>
<accession>A0A8J5HF11</accession>
<evidence type="ECO:0008006" key="6">
    <source>
        <dbReference type="Google" id="ProtNLM"/>
    </source>
</evidence>
<feature type="region of interest" description="Disordered" evidence="1">
    <location>
        <begin position="81"/>
        <end position="132"/>
    </location>
</feature>
<feature type="region of interest" description="Disordered" evidence="1">
    <location>
        <begin position="221"/>
        <end position="255"/>
    </location>
</feature>
<feature type="compositionally biased region" description="Low complexity" evidence="1">
    <location>
        <begin position="81"/>
        <end position="97"/>
    </location>
</feature>
<evidence type="ECO:0000259" key="2">
    <source>
        <dbReference type="Pfam" id="PF04782"/>
    </source>
</evidence>
<organism evidence="4 5">
    <name type="scientific">Zingiber officinale</name>
    <name type="common">Ginger</name>
    <name type="synonym">Amomum zingiber</name>
    <dbReference type="NCBI Taxonomy" id="94328"/>
    <lineage>
        <taxon>Eukaryota</taxon>
        <taxon>Viridiplantae</taxon>
        <taxon>Streptophyta</taxon>
        <taxon>Embryophyta</taxon>
        <taxon>Tracheophyta</taxon>
        <taxon>Spermatophyta</taxon>
        <taxon>Magnoliopsida</taxon>
        <taxon>Liliopsida</taxon>
        <taxon>Zingiberales</taxon>
        <taxon>Zingiberaceae</taxon>
        <taxon>Zingiber</taxon>
    </lineage>
</organism>
<feature type="domain" description="DUF632" evidence="2">
    <location>
        <begin position="417"/>
        <end position="646"/>
    </location>
</feature>
<evidence type="ECO:0000313" key="4">
    <source>
        <dbReference type="EMBL" id="KAG6519472.1"/>
    </source>
</evidence>
<comment type="caution">
    <text evidence="4">The sequence shown here is derived from an EMBL/GenBank/DDBJ whole genome shotgun (WGS) entry which is preliminary data.</text>
</comment>
<feature type="region of interest" description="Disordered" evidence="1">
    <location>
        <begin position="322"/>
        <end position="352"/>
    </location>
</feature>
<dbReference type="Pfam" id="PF04783">
    <property type="entry name" value="DUF630"/>
    <property type="match status" value="1"/>
</dbReference>
<dbReference type="InterPro" id="IPR006868">
    <property type="entry name" value="DUF630"/>
</dbReference>
<name>A0A8J5HF11_ZINOF</name>